<organism evidence="2 3">
    <name type="scientific">Metapseudomonas otitidis</name>
    <dbReference type="NCBI Taxonomy" id="319939"/>
    <lineage>
        <taxon>Bacteria</taxon>
        <taxon>Pseudomonadati</taxon>
        <taxon>Pseudomonadota</taxon>
        <taxon>Gammaproteobacteria</taxon>
        <taxon>Pseudomonadales</taxon>
        <taxon>Pseudomonadaceae</taxon>
        <taxon>Metapseudomonas</taxon>
    </lineage>
</organism>
<accession>A0A7X3HEF3</accession>
<dbReference type="Proteomes" id="UP000461288">
    <property type="component" value="Unassembled WGS sequence"/>
</dbReference>
<evidence type="ECO:0000313" key="2">
    <source>
        <dbReference type="EMBL" id="MWK60467.1"/>
    </source>
</evidence>
<gene>
    <name evidence="2" type="ORF">GO594_31325</name>
</gene>
<dbReference type="GO" id="GO:0016747">
    <property type="term" value="F:acyltransferase activity, transferring groups other than amino-acyl groups"/>
    <property type="evidence" value="ECO:0007669"/>
    <property type="project" value="InterPro"/>
</dbReference>
<comment type="caution">
    <text evidence="2">The sequence shown here is derived from an EMBL/GenBank/DDBJ whole genome shotgun (WGS) entry which is preliminary data.</text>
</comment>
<dbReference type="PROSITE" id="PS51186">
    <property type="entry name" value="GNAT"/>
    <property type="match status" value="1"/>
</dbReference>
<dbReference type="Pfam" id="PF00583">
    <property type="entry name" value="Acetyltransf_1"/>
    <property type="match status" value="1"/>
</dbReference>
<evidence type="ECO:0000259" key="1">
    <source>
        <dbReference type="PROSITE" id="PS51186"/>
    </source>
</evidence>
<proteinExistence type="predicted"/>
<dbReference type="SUPFAM" id="SSF55729">
    <property type="entry name" value="Acyl-CoA N-acyltransferases (Nat)"/>
    <property type="match status" value="1"/>
</dbReference>
<feature type="non-terminal residue" evidence="2">
    <location>
        <position position="1"/>
    </location>
</feature>
<dbReference type="Gene3D" id="3.40.630.30">
    <property type="match status" value="1"/>
</dbReference>
<dbReference type="AlphaFoldDB" id="A0A7X3HEF3"/>
<evidence type="ECO:0000313" key="3">
    <source>
        <dbReference type="Proteomes" id="UP000461288"/>
    </source>
</evidence>
<dbReference type="RefSeq" id="WP_160483496.1">
    <property type="nucleotide sequence ID" value="NZ_WTFN01000478.1"/>
</dbReference>
<dbReference type="EMBL" id="WTFN01000478">
    <property type="protein sequence ID" value="MWK60467.1"/>
    <property type="molecule type" value="Genomic_DNA"/>
</dbReference>
<protein>
    <submittedName>
        <fullName evidence="2">GNAT family N-acetyltransferase</fullName>
    </submittedName>
</protein>
<keyword evidence="2" id="KW-0808">Transferase</keyword>
<dbReference type="CDD" id="cd04301">
    <property type="entry name" value="NAT_SF"/>
    <property type="match status" value="1"/>
</dbReference>
<feature type="non-terminal residue" evidence="2">
    <location>
        <position position="111"/>
    </location>
</feature>
<sequence>EDQLAGYLGTLPDFFMIDGKKQKFAWLSTLYVSEKFRGKKIAQKLLEKAFESYGNNIAITEFTKEAENLYNKTKQFDYIPPKTGKRYYFRTDFQTMVSEKKPKAKPLKPLF</sequence>
<dbReference type="InterPro" id="IPR016181">
    <property type="entry name" value="Acyl_CoA_acyltransferase"/>
</dbReference>
<reference evidence="2 3" key="1">
    <citation type="submission" date="2019-12" db="EMBL/GenBank/DDBJ databases">
        <title>Draft genome sequence of Pseudomonas otitidis recovered from a chicken carcass.</title>
        <authorList>
            <person name="Vieira T.R."/>
            <person name="Oliviera E.F.C."/>
            <person name="Silva N.M.V."/>
            <person name="Sambrano G.E."/>
            <person name="Cibulski S.P."/>
            <person name="Cardoso M.R.I."/>
        </authorList>
    </citation>
    <scope>NUCLEOTIDE SEQUENCE [LARGE SCALE GENOMIC DNA]</scope>
    <source>
        <strain evidence="2 3">25_K</strain>
    </source>
</reference>
<name>A0A7X3HEF3_9GAMM</name>
<feature type="domain" description="N-acetyltransferase" evidence="1">
    <location>
        <begin position="1"/>
        <end position="104"/>
    </location>
</feature>
<dbReference type="InterPro" id="IPR000182">
    <property type="entry name" value="GNAT_dom"/>
</dbReference>